<feature type="transmembrane region" description="Helical" evidence="5">
    <location>
        <begin position="232"/>
        <end position="250"/>
    </location>
</feature>
<keyword evidence="4 5" id="KW-0472">Membrane</keyword>
<dbReference type="InterPro" id="IPR020846">
    <property type="entry name" value="MFS_dom"/>
</dbReference>
<feature type="transmembrane region" description="Helical" evidence="5">
    <location>
        <begin position="270"/>
        <end position="289"/>
    </location>
</feature>
<dbReference type="PANTHER" id="PTHR11360">
    <property type="entry name" value="MONOCARBOXYLATE TRANSPORTER"/>
    <property type="match status" value="1"/>
</dbReference>
<keyword evidence="3 5" id="KW-1133">Transmembrane helix</keyword>
<evidence type="ECO:0000313" key="10">
    <source>
        <dbReference type="Proteomes" id="UP000593943"/>
    </source>
</evidence>
<dbReference type="InterPro" id="IPR036259">
    <property type="entry name" value="MFS_trans_sf"/>
</dbReference>
<evidence type="ECO:0000256" key="2">
    <source>
        <dbReference type="ARBA" id="ARBA00022692"/>
    </source>
</evidence>
<feature type="transmembrane region" description="Helical" evidence="5">
    <location>
        <begin position="170"/>
        <end position="190"/>
    </location>
</feature>
<reference evidence="7 9" key="1">
    <citation type="journal article" date="2017" name="BMC Genomics">
        <title>Comparative genomic and phylogenomic analyses of the Bifidobacteriaceae family.</title>
        <authorList>
            <person name="Lugli G.A."/>
            <person name="Milani C."/>
            <person name="Turroni F."/>
            <person name="Duranti S."/>
            <person name="Mancabelli L."/>
            <person name="Mangifesta M."/>
            <person name="Ferrario C."/>
            <person name="Modesto M."/>
            <person name="Mattarelli P."/>
            <person name="Jiri K."/>
            <person name="van Sinderen D."/>
            <person name="Ventura M."/>
        </authorList>
    </citation>
    <scope>NUCLEOTIDE SEQUENCE [LARGE SCALE GENOMIC DNA]</scope>
    <source>
        <strain evidence="7 9">DSM 100216</strain>
    </source>
</reference>
<feature type="transmembrane region" description="Helical" evidence="5">
    <location>
        <begin position="136"/>
        <end position="158"/>
    </location>
</feature>
<evidence type="ECO:0000256" key="4">
    <source>
        <dbReference type="ARBA" id="ARBA00023136"/>
    </source>
</evidence>
<dbReference type="KEGG" id="beu:BE0216_09980"/>
<dbReference type="EMBL" id="MWWZ01000005">
    <property type="protein sequence ID" value="OZG68604.1"/>
    <property type="molecule type" value="Genomic_DNA"/>
</dbReference>
<dbReference type="Proteomes" id="UP000216057">
    <property type="component" value="Unassembled WGS sequence"/>
</dbReference>
<keyword evidence="10" id="KW-1185">Reference proteome</keyword>
<organism evidence="7 9">
    <name type="scientific">Bifidobacterium eulemuris</name>
    <dbReference type="NCBI Taxonomy" id="1765219"/>
    <lineage>
        <taxon>Bacteria</taxon>
        <taxon>Bacillati</taxon>
        <taxon>Actinomycetota</taxon>
        <taxon>Actinomycetes</taxon>
        <taxon>Bifidobacteriales</taxon>
        <taxon>Bifidobacteriaceae</taxon>
        <taxon>Bifidobacterium</taxon>
    </lineage>
</organism>
<dbReference type="Gene3D" id="1.20.1250.20">
    <property type="entry name" value="MFS general substrate transporter like domains"/>
    <property type="match status" value="1"/>
</dbReference>
<evidence type="ECO:0000313" key="7">
    <source>
        <dbReference type="EMBL" id="OZG68604.1"/>
    </source>
</evidence>
<dbReference type="InterPro" id="IPR050327">
    <property type="entry name" value="Proton-linked_MCT"/>
</dbReference>
<gene>
    <name evidence="8" type="ORF">BE0216_09980</name>
    <name evidence="7" type="ORF">BEUL_0914</name>
</gene>
<dbReference type="InterPro" id="IPR011701">
    <property type="entry name" value="MFS"/>
</dbReference>
<feature type="transmembrane region" description="Helical" evidence="5">
    <location>
        <begin position="323"/>
        <end position="343"/>
    </location>
</feature>
<dbReference type="GO" id="GO:0022857">
    <property type="term" value="F:transmembrane transporter activity"/>
    <property type="evidence" value="ECO:0007669"/>
    <property type="project" value="InterPro"/>
</dbReference>
<accession>A0A261GB14</accession>
<proteinExistence type="predicted"/>
<dbReference type="PROSITE" id="PS50850">
    <property type="entry name" value="MFS"/>
    <property type="match status" value="1"/>
</dbReference>
<evidence type="ECO:0000313" key="8">
    <source>
        <dbReference type="EMBL" id="QOL32729.1"/>
    </source>
</evidence>
<name>A0A261GB14_9BIFI</name>
<feature type="transmembrane region" description="Helical" evidence="5">
    <location>
        <begin position="388"/>
        <end position="408"/>
    </location>
</feature>
<feature type="transmembrane region" description="Helical" evidence="5">
    <location>
        <begin position="296"/>
        <end position="317"/>
    </location>
</feature>
<feature type="transmembrane region" description="Helical" evidence="5">
    <location>
        <begin position="80"/>
        <end position="99"/>
    </location>
</feature>
<dbReference type="AlphaFoldDB" id="A0A261GB14"/>
<protein>
    <submittedName>
        <fullName evidence="8">MFS transporter</fullName>
    </submittedName>
    <submittedName>
        <fullName evidence="7">Permease</fullName>
    </submittedName>
</protein>
<feature type="transmembrane region" description="Helical" evidence="5">
    <location>
        <begin position="105"/>
        <end position="129"/>
    </location>
</feature>
<evidence type="ECO:0000256" key="5">
    <source>
        <dbReference type="SAM" id="Phobius"/>
    </source>
</evidence>
<dbReference type="EMBL" id="CP062938">
    <property type="protein sequence ID" value="QOL32729.1"/>
    <property type="molecule type" value="Genomic_DNA"/>
</dbReference>
<keyword evidence="2 5" id="KW-0812">Transmembrane</keyword>
<dbReference type="Pfam" id="PF07690">
    <property type="entry name" value="MFS_1"/>
    <property type="match status" value="1"/>
</dbReference>
<dbReference type="RefSeq" id="WP_193042857.1">
    <property type="nucleotide sequence ID" value="NZ_CP062938.1"/>
</dbReference>
<dbReference type="GO" id="GO:0005886">
    <property type="term" value="C:plasma membrane"/>
    <property type="evidence" value="ECO:0007669"/>
    <property type="project" value="UniProtKB-SubCell"/>
</dbReference>
<evidence type="ECO:0000256" key="1">
    <source>
        <dbReference type="ARBA" id="ARBA00004651"/>
    </source>
</evidence>
<feature type="transmembrane region" description="Helical" evidence="5">
    <location>
        <begin position="49"/>
        <end position="68"/>
    </location>
</feature>
<feature type="transmembrane region" description="Helical" evidence="5">
    <location>
        <begin position="12"/>
        <end position="37"/>
    </location>
</feature>
<reference evidence="8 10" key="2">
    <citation type="submission" date="2020-10" db="EMBL/GenBank/DDBJ databases">
        <title>Genome sequencing of Bifidobacterium eulemuris_DSMZ_100216.</title>
        <authorList>
            <person name="Kim J."/>
        </authorList>
    </citation>
    <scope>NUCLEOTIDE SEQUENCE [LARGE SCALE GENOMIC DNA]</scope>
    <source>
        <strain evidence="8 10">DSM 100216</strain>
    </source>
</reference>
<dbReference type="Proteomes" id="UP000593943">
    <property type="component" value="Chromosome"/>
</dbReference>
<sequence>MSSQHKTNWRPWLVFAGCCVLSLVGFGLIVNTAGLYYTPLCEELGISRAQIALASSIMAIAAMPTMLLAGGIMKRVDSRVLISVCITVVALLFLLQSFFTQLWQFYVSFALMGVAYVIPISLAPSVLLTNWFEDKLGLAMGIALGISGIGGMIFNPIVSAWITNLGWRSSYRITALVLAVCILPFAIFAFKFRPDASRNEYAYGHVASADEKRGVQTELTGMSAKQAFKTKSFALLVVVSVLLQVVAAMVQHVSGHEVAQGLTLEQGSLVVSGIMLGAAVGKATIGMLLDRMKTELVILIYAAVGLIGWGLMALSGAVTPATIAGFLAGLGQGVVLVALPWMIRQFFGQKDYATILSVVSVFGSVASAIAGTAHGAVYDLTGSYLPSLVGNVAFYVIAAAAAIMAYKLRPAKDARTNR</sequence>
<dbReference type="PANTHER" id="PTHR11360:SF284">
    <property type="entry name" value="EG:103B4.3 PROTEIN-RELATED"/>
    <property type="match status" value="1"/>
</dbReference>
<comment type="subcellular location">
    <subcellularLocation>
        <location evidence="1">Cell membrane</location>
        <topology evidence="1">Multi-pass membrane protein</topology>
    </subcellularLocation>
</comment>
<evidence type="ECO:0000313" key="9">
    <source>
        <dbReference type="Proteomes" id="UP000216057"/>
    </source>
</evidence>
<dbReference type="SUPFAM" id="SSF103473">
    <property type="entry name" value="MFS general substrate transporter"/>
    <property type="match status" value="1"/>
</dbReference>
<evidence type="ECO:0000256" key="3">
    <source>
        <dbReference type="ARBA" id="ARBA00022989"/>
    </source>
</evidence>
<feature type="domain" description="Major facilitator superfamily (MFS) profile" evidence="6">
    <location>
        <begin position="13"/>
        <end position="413"/>
    </location>
</feature>
<feature type="transmembrane region" description="Helical" evidence="5">
    <location>
        <begin position="355"/>
        <end position="376"/>
    </location>
</feature>
<evidence type="ECO:0000259" key="6">
    <source>
        <dbReference type="PROSITE" id="PS50850"/>
    </source>
</evidence>